<dbReference type="InterPro" id="IPR009057">
    <property type="entry name" value="Homeodomain-like_sf"/>
</dbReference>
<evidence type="ECO:0000313" key="6">
    <source>
        <dbReference type="Proteomes" id="UP000824239"/>
    </source>
</evidence>
<reference evidence="5" key="1">
    <citation type="submission" date="2020-10" db="EMBL/GenBank/DDBJ databases">
        <authorList>
            <person name="Gilroy R."/>
        </authorList>
    </citation>
    <scope>NUCLEOTIDE SEQUENCE</scope>
    <source>
        <strain evidence="5">ChiBcec15-4380</strain>
    </source>
</reference>
<evidence type="ECO:0000256" key="2">
    <source>
        <dbReference type="ARBA" id="ARBA00023125"/>
    </source>
</evidence>
<keyword evidence="3" id="KW-0804">Transcription</keyword>
<sequence length="264" mass="30661">MPYTICIKEFQMEDIVPLHYADTIELLLCENLCGEIVIDNQRFTLEGEQLYVIPPYTLHSNNIRPGGGTMHVFKICFQEMDRYFNVQNYLALKELSLSQVQFLCPAYGEVKAIVQRLIALDGDLMACLPLIMELFLELSRHMNRGQSAASAYARFKTSSLQELIRWTNENYDRKIAIEEVARMAGYSKYHFCSRFKAETGTTYMNYLNSVRVSHACLMLRHGDSVQTVCRNCGFENTSHFIQIFKRIQHMTPHQYAIQQKKRNV</sequence>
<dbReference type="PANTHER" id="PTHR43280">
    <property type="entry name" value="ARAC-FAMILY TRANSCRIPTIONAL REGULATOR"/>
    <property type="match status" value="1"/>
</dbReference>
<dbReference type="AlphaFoldDB" id="A0A9D1DGY9"/>
<feature type="domain" description="HTH araC/xylS-type" evidence="4">
    <location>
        <begin position="161"/>
        <end position="258"/>
    </location>
</feature>
<dbReference type="EMBL" id="DVHE01000032">
    <property type="protein sequence ID" value="HIR50444.1"/>
    <property type="molecule type" value="Genomic_DNA"/>
</dbReference>
<reference evidence="5" key="2">
    <citation type="journal article" date="2021" name="PeerJ">
        <title>Extensive microbial diversity within the chicken gut microbiome revealed by metagenomics and culture.</title>
        <authorList>
            <person name="Gilroy R."/>
            <person name="Ravi A."/>
            <person name="Getino M."/>
            <person name="Pursley I."/>
            <person name="Horton D.L."/>
            <person name="Alikhan N.F."/>
            <person name="Baker D."/>
            <person name="Gharbi K."/>
            <person name="Hall N."/>
            <person name="Watson M."/>
            <person name="Adriaenssens E.M."/>
            <person name="Foster-Nyarko E."/>
            <person name="Jarju S."/>
            <person name="Secka A."/>
            <person name="Antonio M."/>
            <person name="Oren A."/>
            <person name="Chaudhuri R.R."/>
            <person name="La Ragione R."/>
            <person name="Hildebrand F."/>
            <person name="Pallen M.J."/>
        </authorList>
    </citation>
    <scope>NUCLEOTIDE SEQUENCE</scope>
    <source>
        <strain evidence="5">ChiBcec15-4380</strain>
    </source>
</reference>
<dbReference type="PROSITE" id="PS01124">
    <property type="entry name" value="HTH_ARAC_FAMILY_2"/>
    <property type="match status" value="1"/>
</dbReference>
<keyword evidence="1" id="KW-0805">Transcription regulation</keyword>
<dbReference type="GO" id="GO:0043565">
    <property type="term" value="F:sequence-specific DNA binding"/>
    <property type="evidence" value="ECO:0007669"/>
    <property type="project" value="InterPro"/>
</dbReference>
<protein>
    <submittedName>
        <fullName evidence="5">Helix-turn-helix transcriptional regulator</fullName>
    </submittedName>
</protein>
<name>A0A9D1DGY9_9FIRM</name>
<dbReference type="PANTHER" id="PTHR43280:SF2">
    <property type="entry name" value="HTH-TYPE TRANSCRIPTIONAL REGULATOR EXSA"/>
    <property type="match status" value="1"/>
</dbReference>
<dbReference type="InterPro" id="IPR018060">
    <property type="entry name" value="HTH_AraC"/>
</dbReference>
<dbReference type="Pfam" id="PF12833">
    <property type="entry name" value="HTH_18"/>
    <property type="match status" value="1"/>
</dbReference>
<dbReference type="Proteomes" id="UP000824239">
    <property type="component" value="Unassembled WGS sequence"/>
</dbReference>
<proteinExistence type="predicted"/>
<evidence type="ECO:0000256" key="1">
    <source>
        <dbReference type="ARBA" id="ARBA00023015"/>
    </source>
</evidence>
<dbReference type="SMART" id="SM00342">
    <property type="entry name" value="HTH_ARAC"/>
    <property type="match status" value="1"/>
</dbReference>
<comment type="caution">
    <text evidence="5">The sequence shown here is derived from an EMBL/GenBank/DDBJ whole genome shotgun (WGS) entry which is preliminary data.</text>
</comment>
<evidence type="ECO:0000256" key="3">
    <source>
        <dbReference type="ARBA" id="ARBA00023163"/>
    </source>
</evidence>
<dbReference type="InterPro" id="IPR037923">
    <property type="entry name" value="HTH-like"/>
</dbReference>
<gene>
    <name evidence="5" type="ORF">IAA53_04030</name>
</gene>
<keyword evidence="2" id="KW-0238">DNA-binding</keyword>
<accession>A0A9D1DGY9</accession>
<dbReference type="SUPFAM" id="SSF46689">
    <property type="entry name" value="Homeodomain-like"/>
    <property type="match status" value="2"/>
</dbReference>
<dbReference type="GO" id="GO:0003700">
    <property type="term" value="F:DNA-binding transcription factor activity"/>
    <property type="evidence" value="ECO:0007669"/>
    <property type="project" value="InterPro"/>
</dbReference>
<dbReference type="SUPFAM" id="SSF51215">
    <property type="entry name" value="Regulatory protein AraC"/>
    <property type="match status" value="1"/>
</dbReference>
<organism evidence="5 6">
    <name type="scientific">Candidatus Avoscillospira avicola</name>
    <dbReference type="NCBI Taxonomy" id="2840706"/>
    <lineage>
        <taxon>Bacteria</taxon>
        <taxon>Bacillati</taxon>
        <taxon>Bacillota</taxon>
        <taxon>Clostridia</taxon>
        <taxon>Eubacteriales</taxon>
        <taxon>Oscillospiraceae</taxon>
        <taxon>Oscillospiraceae incertae sedis</taxon>
        <taxon>Candidatus Avoscillospira</taxon>
    </lineage>
</organism>
<dbReference type="Gene3D" id="1.10.10.60">
    <property type="entry name" value="Homeodomain-like"/>
    <property type="match status" value="2"/>
</dbReference>
<evidence type="ECO:0000259" key="4">
    <source>
        <dbReference type="PROSITE" id="PS01124"/>
    </source>
</evidence>
<evidence type="ECO:0000313" key="5">
    <source>
        <dbReference type="EMBL" id="HIR50444.1"/>
    </source>
</evidence>